<dbReference type="OrthoDB" id="187522at2759"/>
<name>A0A6A5UK72_9PLEO</name>
<accession>A0A6A5UK72</accession>
<evidence type="ECO:0000259" key="2">
    <source>
        <dbReference type="Pfam" id="PF01156"/>
    </source>
</evidence>
<dbReference type="GO" id="GO:0016799">
    <property type="term" value="F:hydrolase activity, hydrolyzing N-glycosyl compounds"/>
    <property type="evidence" value="ECO:0007669"/>
    <property type="project" value="InterPro"/>
</dbReference>
<dbReference type="AlphaFoldDB" id="A0A6A5UK72"/>
<dbReference type="Gene3D" id="3.90.245.10">
    <property type="entry name" value="Ribonucleoside hydrolase-like"/>
    <property type="match status" value="1"/>
</dbReference>
<proteinExistence type="inferred from homology"/>
<dbReference type="PANTHER" id="PTHR43264">
    <property type="match status" value="1"/>
</dbReference>
<protein>
    <submittedName>
        <fullName evidence="3">Inosine/uridine-preferring nucleoside hydrolase</fullName>
    </submittedName>
</protein>
<dbReference type="InterPro" id="IPR001910">
    <property type="entry name" value="Inosine/uridine_hydrolase_dom"/>
</dbReference>
<evidence type="ECO:0000313" key="3">
    <source>
        <dbReference type="EMBL" id="KAF1965138.1"/>
    </source>
</evidence>
<gene>
    <name evidence="3" type="ORF">BU23DRAFT_546397</name>
</gene>
<comment type="similarity">
    <text evidence="1">Belongs to the IUNH family.</text>
</comment>
<dbReference type="PANTHER" id="PTHR43264:SF1">
    <property type="entry name" value="INOSINE_URIDINE-PREFERRING NUCLEOSIDE HYDROLASE DOMAIN-CONTAINING PROTEIN"/>
    <property type="match status" value="1"/>
</dbReference>
<feature type="domain" description="Inosine/uridine-preferring nucleoside hydrolase" evidence="2">
    <location>
        <begin position="24"/>
        <end position="266"/>
    </location>
</feature>
<dbReference type="Pfam" id="PF01156">
    <property type="entry name" value="IU_nuc_hydro"/>
    <property type="match status" value="1"/>
</dbReference>
<evidence type="ECO:0000256" key="1">
    <source>
        <dbReference type="ARBA" id="ARBA00009176"/>
    </source>
</evidence>
<dbReference type="SUPFAM" id="SSF53590">
    <property type="entry name" value="Nucleoside hydrolase"/>
    <property type="match status" value="1"/>
</dbReference>
<keyword evidence="4" id="KW-1185">Reference proteome</keyword>
<sequence>MRLQSTASLLALMNHTALAPRKNLIIDTDLHSDVDDASALMLGATLPNLNLLGVNVNHPSEYSALAASAILAHYGHADTPISIPRPMNSVTFFDKKNYKVGEYTSKVAYHWSGGTLPWGKAEDAWDPVFLYRKLLSEAGDGSVTIASIGFLDNISALLDSQPDKYSPMNGRALVRAKVHELAVMGGTYPTGRSWNFYGSNPSRAAHVINTWEGKITFVGNDVGKHVLVGAPLMASTFEDDPIRQSYVWYGFGKPLPSWDPLTILYVANGLGEIFEIANDKGFNRILEDGTNEWVDDGVRRGQRYLKLRAGSEVAAAELDRLFLVAAERFSKYAKTWGEGKGEL</sequence>
<keyword evidence="3" id="KW-0378">Hydrolase</keyword>
<organism evidence="3 4">
    <name type="scientific">Bimuria novae-zelandiae CBS 107.79</name>
    <dbReference type="NCBI Taxonomy" id="1447943"/>
    <lineage>
        <taxon>Eukaryota</taxon>
        <taxon>Fungi</taxon>
        <taxon>Dikarya</taxon>
        <taxon>Ascomycota</taxon>
        <taxon>Pezizomycotina</taxon>
        <taxon>Dothideomycetes</taxon>
        <taxon>Pleosporomycetidae</taxon>
        <taxon>Pleosporales</taxon>
        <taxon>Massarineae</taxon>
        <taxon>Didymosphaeriaceae</taxon>
        <taxon>Bimuria</taxon>
    </lineage>
</organism>
<dbReference type="EMBL" id="ML976768">
    <property type="protein sequence ID" value="KAF1965138.1"/>
    <property type="molecule type" value="Genomic_DNA"/>
</dbReference>
<reference evidence="3" key="1">
    <citation type="journal article" date="2020" name="Stud. Mycol.">
        <title>101 Dothideomycetes genomes: a test case for predicting lifestyles and emergence of pathogens.</title>
        <authorList>
            <person name="Haridas S."/>
            <person name="Albert R."/>
            <person name="Binder M."/>
            <person name="Bloem J."/>
            <person name="Labutti K."/>
            <person name="Salamov A."/>
            <person name="Andreopoulos B."/>
            <person name="Baker S."/>
            <person name="Barry K."/>
            <person name="Bills G."/>
            <person name="Bluhm B."/>
            <person name="Cannon C."/>
            <person name="Castanera R."/>
            <person name="Culley D."/>
            <person name="Daum C."/>
            <person name="Ezra D."/>
            <person name="Gonzalez J."/>
            <person name="Henrissat B."/>
            <person name="Kuo A."/>
            <person name="Liang C."/>
            <person name="Lipzen A."/>
            <person name="Lutzoni F."/>
            <person name="Magnuson J."/>
            <person name="Mondo S."/>
            <person name="Nolan M."/>
            <person name="Ohm R."/>
            <person name="Pangilinan J."/>
            <person name="Park H.-J."/>
            <person name="Ramirez L."/>
            <person name="Alfaro M."/>
            <person name="Sun H."/>
            <person name="Tritt A."/>
            <person name="Yoshinaga Y."/>
            <person name="Zwiers L.-H."/>
            <person name="Turgeon B."/>
            <person name="Goodwin S."/>
            <person name="Spatafora J."/>
            <person name="Crous P."/>
            <person name="Grigoriev I."/>
        </authorList>
    </citation>
    <scope>NUCLEOTIDE SEQUENCE</scope>
    <source>
        <strain evidence="3">CBS 107.79</strain>
    </source>
</reference>
<dbReference type="InterPro" id="IPR036452">
    <property type="entry name" value="Ribo_hydro-like"/>
</dbReference>
<dbReference type="Proteomes" id="UP000800036">
    <property type="component" value="Unassembled WGS sequence"/>
</dbReference>
<evidence type="ECO:0000313" key="4">
    <source>
        <dbReference type="Proteomes" id="UP000800036"/>
    </source>
</evidence>